<accession>A0AAV2ATR8</accession>
<comment type="caution">
    <text evidence="12">The sequence shown here is derived from an EMBL/GenBank/DDBJ whole genome shotgun (WGS) entry which is preliminary data.</text>
</comment>
<comment type="cofactor">
    <cofactor evidence="9">
        <name>Zn(2+)</name>
        <dbReference type="ChEBI" id="CHEBI:29105"/>
    </cofactor>
    <text evidence="9">Binds 1 zinc ion.</text>
</comment>
<dbReference type="InterPro" id="IPR024077">
    <property type="entry name" value="Neurolysin/TOP_dom2"/>
</dbReference>
<evidence type="ECO:0000256" key="9">
    <source>
        <dbReference type="RuleBase" id="RU003435"/>
    </source>
</evidence>
<dbReference type="InterPro" id="IPR045090">
    <property type="entry name" value="Pept_M3A_M3B"/>
</dbReference>
<keyword evidence="6 9" id="KW-0482">Metalloprotease</keyword>
<dbReference type="GO" id="GO:0006508">
    <property type="term" value="P:proteolysis"/>
    <property type="evidence" value="ECO:0007669"/>
    <property type="project" value="UniProtKB-KW"/>
</dbReference>
<organism evidence="12 13">
    <name type="scientific">Larinioides sclopetarius</name>
    <dbReference type="NCBI Taxonomy" id="280406"/>
    <lineage>
        <taxon>Eukaryota</taxon>
        <taxon>Metazoa</taxon>
        <taxon>Ecdysozoa</taxon>
        <taxon>Arthropoda</taxon>
        <taxon>Chelicerata</taxon>
        <taxon>Arachnida</taxon>
        <taxon>Araneae</taxon>
        <taxon>Araneomorphae</taxon>
        <taxon>Entelegynae</taxon>
        <taxon>Araneoidea</taxon>
        <taxon>Araneidae</taxon>
        <taxon>Larinioides</taxon>
    </lineage>
</organism>
<evidence type="ECO:0000259" key="10">
    <source>
        <dbReference type="Pfam" id="PF01432"/>
    </source>
</evidence>
<keyword evidence="13" id="KW-1185">Reference proteome</keyword>
<keyword evidence="3 9" id="KW-0479">Metal-binding</keyword>
<evidence type="ECO:0000313" key="12">
    <source>
        <dbReference type="EMBL" id="CAL1286203.1"/>
    </source>
</evidence>
<dbReference type="CDD" id="cd06456">
    <property type="entry name" value="M3A_DCP"/>
    <property type="match status" value="1"/>
</dbReference>
<dbReference type="EMBL" id="CAXIEN010000200">
    <property type="protein sequence ID" value="CAL1286203.1"/>
    <property type="molecule type" value="Genomic_DNA"/>
</dbReference>
<sequence>MFLFSRRIFQLRVLNHKICGKRNKYIVLLPEIPSDTAENNPLLRSSNTPPFSELTTEKCINAIGKLVIEYESGIHHMDQKLYDSEIERNVQNIILPLDRLSGPLDFAWGAFKILYTVRQNDKIADAYIKLHPRIIKAKREKYLSSSIYQAFKELKEKEKQFTDPVKRLINKHLLESRLSGMDLSDSGYKHFQSIMLKLDQHRGKYKAKLMEVTSKFSLDLQFNDVKNFPREFLKLLASDPSNASKGPWTLTLDPPIYHNFLKYCDNRLSRWNAFYAYNVRASSVSGQELNNSIEIEEIRYQRSELAQLLGYKTFAELSMKTKMAGTVDNVLEMITTLHVKSKNAITKEIEELQAFANKCGFQDTLQLWDIPFYQRLHKEELFNIDDYVIRQYFPLPAVLEGLFNMCHKLFDITIKEHQEEIDTWHDDVKFYKIFDASGKEIASFYLDPYSRTPEKIRGSWMEIGRNRSDVIGSDPLAYLVFNFYTPAYGKPSLLSFDDVKLLMKKFGHLLQHSLTTIPYNEVAGLTNLEWDIVNVCPFVMSSFLKNYKTLASLSKHVDSGKTISPELHDQLLKRDLYMSGLRLTEELYLSALDLEMYSGKDFWLNLTKRVWSEYMPFPYEKDAAQPCSFPEIFSEQYPAAYFSNLWAEMIAADVFSAFEEAGLDDEEHLQKIGHRFRDTFLSLGGGCHPGEVFRKFRGRDPSTDALLVPRHIFIFRRWLSPWRSISQIQRS</sequence>
<dbReference type="PANTHER" id="PTHR11804:SF83">
    <property type="entry name" value="LD37516P"/>
    <property type="match status" value="1"/>
</dbReference>
<keyword evidence="4 9" id="KW-0378">Hydrolase</keyword>
<dbReference type="Gene3D" id="3.40.390.10">
    <property type="entry name" value="Collagenase (Catalytic Domain)"/>
    <property type="match status" value="1"/>
</dbReference>
<dbReference type="Proteomes" id="UP001497382">
    <property type="component" value="Unassembled WGS sequence"/>
</dbReference>
<dbReference type="AlphaFoldDB" id="A0AAV2ATR8"/>
<evidence type="ECO:0000256" key="8">
    <source>
        <dbReference type="ARBA" id="ARBA00026100"/>
    </source>
</evidence>
<evidence type="ECO:0000313" key="13">
    <source>
        <dbReference type="Proteomes" id="UP001497382"/>
    </source>
</evidence>
<dbReference type="Pfam" id="PF19310">
    <property type="entry name" value="TOP_N"/>
    <property type="match status" value="1"/>
</dbReference>
<proteinExistence type="inferred from homology"/>
<dbReference type="Pfam" id="PF01432">
    <property type="entry name" value="Peptidase_M3"/>
    <property type="match status" value="1"/>
</dbReference>
<protein>
    <recommendedName>
        <fullName evidence="8">oligopeptidase A</fullName>
        <ecNumber evidence="8">3.4.24.70</ecNumber>
    </recommendedName>
</protein>
<keyword evidence="2 9" id="KW-0645">Protease</keyword>
<comment type="catalytic activity">
    <reaction evidence="7">
        <text>Hydrolysis of oligopeptides, with broad specificity. Gly or Ala commonly occur as P1 or P1' residues, but more distant residues are also important, as is shown by the fact that Z-Gly-Pro-Gly-|-Gly-Pro-Ala is cleaved, but not Z-(Gly)(5).</text>
        <dbReference type="EC" id="3.4.24.70"/>
    </reaction>
</comment>
<evidence type="ECO:0000256" key="3">
    <source>
        <dbReference type="ARBA" id="ARBA00022723"/>
    </source>
</evidence>
<name>A0AAV2ATR8_9ARAC</name>
<gene>
    <name evidence="12" type="ORF">LARSCL_LOCUS14112</name>
</gene>
<evidence type="ECO:0000256" key="6">
    <source>
        <dbReference type="ARBA" id="ARBA00023049"/>
    </source>
</evidence>
<dbReference type="GO" id="GO:0004222">
    <property type="term" value="F:metalloendopeptidase activity"/>
    <property type="evidence" value="ECO:0007669"/>
    <property type="project" value="UniProtKB-EC"/>
</dbReference>
<dbReference type="InterPro" id="IPR001567">
    <property type="entry name" value="Pept_M3A_M3B_dom"/>
</dbReference>
<reference evidence="12 13" key="1">
    <citation type="submission" date="2024-04" db="EMBL/GenBank/DDBJ databases">
        <authorList>
            <person name="Rising A."/>
            <person name="Reimegard J."/>
            <person name="Sonavane S."/>
            <person name="Akerstrom W."/>
            <person name="Nylinder S."/>
            <person name="Hedman E."/>
            <person name="Kallberg Y."/>
        </authorList>
    </citation>
    <scope>NUCLEOTIDE SEQUENCE [LARGE SCALE GENOMIC DNA]</scope>
</reference>
<dbReference type="Gene3D" id="1.10.1370.40">
    <property type="match status" value="1"/>
</dbReference>
<evidence type="ECO:0000256" key="4">
    <source>
        <dbReference type="ARBA" id="ARBA00022801"/>
    </source>
</evidence>
<dbReference type="EC" id="3.4.24.70" evidence="8"/>
<dbReference type="InterPro" id="IPR045666">
    <property type="entry name" value="OpdA_N"/>
</dbReference>
<dbReference type="InterPro" id="IPR024079">
    <property type="entry name" value="MetalloPept_cat_dom_sf"/>
</dbReference>
<dbReference type="SUPFAM" id="SSF55486">
    <property type="entry name" value="Metalloproteases ('zincins'), catalytic domain"/>
    <property type="match status" value="1"/>
</dbReference>
<dbReference type="InterPro" id="IPR034005">
    <property type="entry name" value="M3A_DCP"/>
</dbReference>
<evidence type="ECO:0000256" key="5">
    <source>
        <dbReference type="ARBA" id="ARBA00022833"/>
    </source>
</evidence>
<dbReference type="PANTHER" id="PTHR11804">
    <property type="entry name" value="PROTEASE M3 THIMET OLIGOPEPTIDASE-RELATED"/>
    <property type="match status" value="1"/>
</dbReference>
<evidence type="ECO:0000256" key="2">
    <source>
        <dbReference type="ARBA" id="ARBA00022670"/>
    </source>
</evidence>
<evidence type="ECO:0000256" key="7">
    <source>
        <dbReference type="ARBA" id="ARBA00024603"/>
    </source>
</evidence>
<feature type="domain" description="Oligopeptidase A N-terminal" evidence="11">
    <location>
        <begin position="70"/>
        <end position="185"/>
    </location>
</feature>
<dbReference type="Gene3D" id="1.10.1370.10">
    <property type="entry name" value="Neurolysin, domain 3"/>
    <property type="match status" value="1"/>
</dbReference>
<evidence type="ECO:0000259" key="11">
    <source>
        <dbReference type="Pfam" id="PF19310"/>
    </source>
</evidence>
<dbReference type="GO" id="GO:0046872">
    <property type="term" value="F:metal ion binding"/>
    <property type="evidence" value="ECO:0007669"/>
    <property type="project" value="UniProtKB-UniRule"/>
</dbReference>
<keyword evidence="5 9" id="KW-0862">Zinc</keyword>
<evidence type="ECO:0000256" key="1">
    <source>
        <dbReference type="ARBA" id="ARBA00006040"/>
    </source>
</evidence>
<feature type="domain" description="Peptidase M3A/M3B catalytic" evidence="10">
    <location>
        <begin position="260"/>
        <end position="707"/>
    </location>
</feature>
<comment type="similarity">
    <text evidence="1 9">Belongs to the peptidase M3 family.</text>
</comment>